<keyword evidence="3 7" id="KW-0812">Transmembrane</keyword>
<dbReference type="RefSeq" id="WP_107829369.1">
    <property type="nucleotide sequence ID" value="NZ_CP160205.1"/>
</dbReference>
<keyword evidence="5 7" id="KW-1133">Transmembrane helix</keyword>
<feature type="transmembrane region" description="Helical" evidence="7">
    <location>
        <begin position="224"/>
        <end position="242"/>
    </location>
</feature>
<feature type="transmembrane region" description="Helical" evidence="7">
    <location>
        <begin position="20"/>
        <end position="37"/>
    </location>
</feature>
<reference evidence="9 10" key="1">
    <citation type="submission" date="2018-04" db="EMBL/GenBank/DDBJ databases">
        <title>Genomic Encyclopedia of Archaeal and Bacterial Type Strains, Phase II (KMG-II): from individual species to whole genera.</title>
        <authorList>
            <person name="Goeker M."/>
        </authorList>
    </citation>
    <scope>NUCLEOTIDE SEQUENCE [LARGE SCALE GENOMIC DNA]</scope>
    <source>
        <strain evidence="9 10">DSM 26809</strain>
    </source>
</reference>
<feature type="transmembrane region" description="Helical" evidence="7">
    <location>
        <begin position="159"/>
        <end position="179"/>
    </location>
</feature>
<name>A0A2T5J8U1_9SPHI</name>
<gene>
    <name evidence="9" type="ORF">C8P68_105394</name>
</gene>
<dbReference type="Gene3D" id="1.20.1540.10">
    <property type="entry name" value="Rhomboid-like"/>
    <property type="match status" value="1"/>
</dbReference>
<dbReference type="GO" id="GO:0004252">
    <property type="term" value="F:serine-type endopeptidase activity"/>
    <property type="evidence" value="ECO:0007669"/>
    <property type="project" value="InterPro"/>
</dbReference>
<dbReference type="PANTHER" id="PTHR43731:SF14">
    <property type="entry name" value="PRESENILIN-ASSOCIATED RHOMBOID-LIKE PROTEIN, MITOCHONDRIAL"/>
    <property type="match status" value="1"/>
</dbReference>
<dbReference type="PANTHER" id="PTHR43731">
    <property type="entry name" value="RHOMBOID PROTEASE"/>
    <property type="match status" value="1"/>
</dbReference>
<evidence type="ECO:0000259" key="8">
    <source>
        <dbReference type="Pfam" id="PF01694"/>
    </source>
</evidence>
<keyword evidence="6 7" id="KW-0472">Membrane</keyword>
<dbReference type="SUPFAM" id="SSF144091">
    <property type="entry name" value="Rhomboid-like"/>
    <property type="match status" value="1"/>
</dbReference>
<dbReference type="InterPro" id="IPR035952">
    <property type="entry name" value="Rhomboid-like_sf"/>
</dbReference>
<dbReference type="OrthoDB" id="9807874at2"/>
<evidence type="ECO:0000256" key="1">
    <source>
        <dbReference type="ARBA" id="ARBA00004141"/>
    </source>
</evidence>
<feature type="transmembrane region" description="Helical" evidence="7">
    <location>
        <begin position="96"/>
        <end position="117"/>
    </location>
</feature>
<evidence type="ECO:0000256" key="7">
    <source>
        <dbReference type="SAM" id="Phobius"/>
    </source>
</evidence>
<evidence type="ECO:0000256" key="4">
    <source>
        <dbReference type="ARBA" id="ARBA00022801"/>
    </source>
</evidence>
<evidence type="ECO:0000256" key="5">
    <source>
        <dbReference type="ARBA" id="ARBA00022989"/>
    </source>
</evidence>
<comment type="subcellular location">
    <subcellularLocation>
        <location evidence="1">Membrane</location>
        <topology evidence="1">Multi-pass membrane protein</topology>
    </subcellularLocation>
</comment>
<protein>
    <submittedName>
        <fullName evidence="9">Rhomboid-like protein</fullName>
    </submittedName>
</protein>
<evidence type="ECO:0000256" key="2">
    <source>
        <dbReference type="ARBA" id="ARBA00009045"/>
    </source>
</evidence>
<accession>A0A2T5J8U1</accession>
<evidence type="ECO:0000313" key="9">
    <source>
        <dbReference type="EMBL" id="PTQ95883.1"/>
    </source>
</evidence>
<evidence type="ECO:0000256" key="3">
    <source>
        <dbReference type="ARBA" id="ARBA00022692"/>
    </source>
</evidence>
<dbReference type="InterPro" id="IPR050925">
    <property type="entry name" value="Rhomboid_protease_S54"/>
</dbReference>
<organism evidence="9 10">
    <name type="scientific">Mucilaginibacter yixingensis</name>
    <dbReference type="NCBI Taxonomy" id="1295612"/>
    <lineage>
        <taxon>Bacteria</taxon>
        <taxon>Pseudomonadati</taxon>
        <taxon>Bacteroidota</taxon>
        <taxon>Sphingobacteriia</taxon>
        <taxon>Sphingobacteriales</taxon>
        <taxon>Sphingobacteriaceae</taxon>
        <taxon>Mucilaginibacter</taxon>
    </lineage>
</organism>
<feature type="domain" description="Peptidase S54 rhomboid" evidence="8">
    <location>
        <begin position="56"/>
        <end position="238"/>
    </location>
</feature>
<keyword evidence="4" id="KW-0378">Hydrolase</keyword>
<comment type="caution">
    <text evidence="9">The sequence shown here is derived from an EMBL/GenBank/DDBJ whole genome shotgun (WGS) entry which is preliminary data.</text>
</comment>
<dbReference type="GO" id="GO:0016020">
    <property type="term" value="C:membrane"/>
    <property type="evidence" value="ECO:0007669"/>
    <property type="project" value="UniProtKB-SubCell"/>
</dbReference>
<proteinExistence type="inferred from homology"/>
<comment type="similarity">
    <text evidence="2">Belongs to the peptidase S54 family.</text>
</comment>
<feature type="transmembrane region" description="Helical" evidence="7">
    <location>
        <begin position="57"/>
        <end position="84"/>
    </location>
</feature>
<evidence type="ECO:0000256" key="6">
    <source>
        <dbReference type="ARBA" id="ARBA00023136"/>
    </source>
</evidence>
<sequence>MFNNTRNPFANLTPVVKNLLIINIICFIPFVVFPVHLQDQIYEYCAAHYFGSPSFRIWQPITYMFLHGGFAHIFFNMFALYSFGGILEYALGSKRFFNLYFICGLGALALQFIVQIVEVYYITGHFTVAGVTAANVGVRDATSPFLAYDIPNAVKLYGVYNGTIVGASGAIFGLLVAFGMLYPNLELMIMFIPIPVKAKYIIPVYILVELFLGVKQFAGDDVAHFAHLGGALIGFIVIKLWGYGRRNNFY</sequence>
<dbReference type="InterPro" id="IPR022764">
    <property type="entry name" value="Peptidase_S54_rhomboid_dom"/>
</dbReference>
<dbReference type="AlphaFoldDB" id="A0A2T5J8U1"/>
<dbReference type="EMBL" id="QAOQ01000005">
    <property type="protein sequence ID" value="PTQ95883.1"/>
    <property type="molecule type" value="Genomic_DNA"/>
</dbReference>
<dbReference type="Pfam" id="PF01694">
    <property type="entry name" value="Rhomboid"/>
    <property type="match status" value="1"/>
</dbReference>
<keyword evidence="10" id="KW-1185">Reference proteome</keyword>
<dbReference type="Proteomes" id="UP000244168">
    <property type="component" value="Unassembled WGS sequence"/>
</dbReference>
<evidence type="ECO:0000313" key="10">
    <source>
        <dbReference type="Proteomes" id="UP000244168"/>
    </source>
</evidence>